<dbReference type="SMART" id="SM00849">
    <property type="entry name" value="Lactamase_B"/>
    <property type="match status" value="1"/>
</dbReference>
<keyword evidence="1" id="KW-0479">Metal-binding</keyword>
<dbReference type="PANTHER" id="PTHR43084">
    <property type="entry name" value="PERSULFIDE DIOXYGENASE ETHE1"/>
    <property type="match status" value="1"/>
</dbReference>
<proteinExistence type="predicted"/>
<dbReference type="EMBL" id="CP003179">
    <property type="protein sequence ID" value="AEW05076.1"/>
    <property type="molecule type" value="Genomic_DNA"/>
</dbReference>
<dbReference type="KEGG" id="sap:Sulac_1579"/>
<evidence type="ECO:0000313" key="3">
    <source>
        <dbReference type="EMBL" id="AEW05076.1"/>
    </source>
</evidence>
<protein>
    <submittedName>
        <fullName evidence="3">Beta-lactamase-like protein</fullName>
    </submittedName>
</protein>
<dbReference type="GO" id="GO:0050313">
    <property type="term" value="F:sulfur dioxygenase activity"/>
    <property type="evidence" value="ECO:0007669"/>
    <property type="project" value="InterPro"/>
</dbReference>
<dbReference type="PATRIC" id="fig|679936.5.peg.1647"/>
<dbReference type="CDD" id="cd07724">
    <property type="entry name" value="POD-like_MBL-fold"/>
    <property type="match status" value="1"/>
</dbReference>
<name>G8TYB2_SULAD</name>
<feature type="domain" description="Metallo-beta-lactamase" evidence="2">
    <location>
        <begin position="12"/>
        <end position="186"/>
    </location>
</feature>
<evidence type="ECO:0000256" key="1">
    <source>
        <dbReference type="ARBA" id="ARBA00022723"/>
    </source>
</evidence>
<dbReference type="GO" id="GO:0006749">
    <property type="term" value="P:glutathione metabolic process"/>
    <property type="evidence" value="ECO:0007669"/>
    <property type="project" value="InterPro"/>
</dbReference>
<dbReference type="Proteomes" id="UP000005439">
    <property type="component" value="Chromosome"/>
</dbReference>
<organism evidence="3 4">
    <name type="scientific">Sulfobacillus acidophilus (strain ATCC 700253 / DSM 10332 / NAL)</name>
    <dbReference type="NCBI Taxonomy" id="679936"/>
    <lineage>
        <taxon>Bacteria</taxon>
        <taxon>Bacillati</taxon>
        <taxon>Bacillota</taxon>
        <taxon>Clostridia</taxon>
        <taxon>Eubacteriales</taxon>
        <taxon>Clostridiales Family XVII. Incertae Sedis</taxon>
        <taxon>Sulfobacillus</taxon>
    </lineage>
</organism>
<dbReference type="SUPFAM" id="SSF56281">
    <property type="entry name" value="Metallo-hydrolase/oxidoreductase"/>
    <property type="match status" value="1"/>
</dbReference>
<dbReference type="GO" id="GO:0046872">
    <property type="term" value="F:metal ion binding"/>
    <property type="evidence" value="ECO:0007669"/>
    <property type="project" value="UniProtKB-KW"/>
</dbReference>
<accession>G8TYB2</accession>
<dbReference type="InterPro" id="IPR001279">
    <property type="entry name" value="Metallo-B-lactamas"/>
</dbReference>
<keyword evidence="4" id="KW-1185">Reference proteome</keyword>
<reference evidence="4" key="1">
    <citation type="submission" date="2011-12" db="EMBL/GenBank/DDBJ databases">
        <title>The complete genome of chromosome of Sulfobacillus acidophilus DSM 10332.</title>
        <authorList>
            <person name="Lucas S."/>
            <person name="Han J."/>
            <person name="Lapidus A."/>
            <person name="Bruce D."/>
            <person name="Goodwin L."/>
            <person name="Pitluck S."/>
            <person name="Peters L."/>
            <person name="Kyrpides N."/>
            <person name="Mavromatis K."/>
            <person name="Ivanova N."/>
            <person name="Mikhailova N."/>
            <person name="Chertkov O."/>
            <person name="Saunders E."/>
            <person name="Detter J.C."/>
            <person name="Tapia R."/>
            <person name="Han C."/>
            <person name="Land M."/>
            <person name="Hauser L."/>
            <person name="Markowitz V."/>
            <person name="Cheng J.-F."/>
            <person name="Hugenholtz P."/>
            <person name="Woyke T."/>
            <person name="Wu D."/>
            <person name="Pukall R."/>
            <person name="Gehrich-Schroeter G."/>
            <person name="Schneider S."/>
            <person name="Klenk H.-P."/>
            <person name="Eisen J.A."/>
        </authorList>
    </citation>
    <scope>NUCLEOTIDE SEQUENCE [LARGE SCALE GENOMIC DNA]</scope>
    <source>
        <strain evidence="4">ATCC 700253 / DSM 10332 / NAL</strain>
    </source>
</reference>
<reference evidence="3 4" key="2">
    <citation type="journal article" date="2012" name="Stand. Genomic Sci.">
        <title>Complete genome sequence of the moderately thermophilic mineral-sulfide-oxidizing firmicute Sulfobacillus acidophilus type strain (NAL(T)).</title>
        <authorList>
            <person name="Anderson I."/>
            <person name="Chertkov O."/>
            <person name="Chen A."/>
            <person name="Saunders E."/>
            <person name="Lapidus A."/>
            <person name="Nolan M."/>
            <person name="Lucas S."/>
            <person name="Hammon N."/>
            <person name="Deshpande S."/>
            <person name="Cheng J.F."/>
            <person name="Han C."/>
            <person name="Tapia R."/>
            <person name="Goodwin L.A."/>
            <person name="Pitluck S."/>
            <person name="Liolios K."/>
            <person name="Pagani I."/>
            <person name="Ivanova N."/>
            <person name="Mikhailova N."/>
            <person name="Pati A."/>
            <person name="Palaniappan K."/>
            <person name="Land M."/>
            <person name="Pan C."/>
            <person name="Rohde M."/>
            <person name="Pukall R."/>
            <person name="Goker M."/>
            <person name="Detter J.C."/>
            <person name="Woyke T."/>
            <person name="Bristow J."/>
            <person name="Eisen J.A."/>
            <person name="Markowitz V."/>
            <person name="Hugenholtz P."/>
            <person name="Kyrpides N.C."/>
            <person name="Klenk H.P."/>
            <person name="Mavromatis K."/>
        </authorList>
    </citation>
    <scope>NUCLEOTIDE SEQUENCE [LARGE SCALE GENOMIC DNA]</scope>
    <source>
        <strain evidence="4">ATCC 700253 / DSM 10332 / NAL</strain>
    </source>
</reference>
<dbReference type="Pfam" id="PF00753">
    <property type="entry name" value="Lactamase_B"/>
    <property type="match status" value="1"/>
</dbReference>
<dbReference type="STRING" id="679936.Sulac_1579"/>
<gene>
    <name evidence="3" type="ordered locus">Sulac_1579</name>
</gene>
<dbReference type="Gene3D" id="3.60.15.10">
    <property type="entry name" value="Ribonuclease Z/Hydroxyacylglutathione hydrolase-like"/>
    <property type="match status" value="1"/>
</dbReference>
<dbReference type="HOGENOM" id="CLU_030571_7_3_9"/>
<dbReference type="InterPro" id="IPR051682">
    <property type="entry name" value="Mito_Persulfide_Diox"/>
</dbReference>
<evidence type="ECO:0000313" key="4">
    <source>
        <dbReference type="Proteomes" id="UP000005439"/>
    </source>
</evidence>
<evidence type="ECO:0000259" key="2">
    <source>
        <dbReference type="SMART" id="SM00849"/>
    </source>
</evidence>
<dbReference type="PANTHER" id="PTHR43084:SF1">
    <property type="entry name" value="PERSULFIDE DIOXYGENASE ETHE1, MITOCHONDRIAL"/>
    <property type="match status" value="1"/>
</dbReference>
<dbReference type="InterPro" id="IPR036866">
    <property type="entry name" value="RibonucZ/Hydroxyglut_hydro"/>
</dbReference>
<dbReference type="InterPro" id="IPR044528">
    <property type="entry name" value="POD-like_MBL-fold"/>
</dbReference>
<sequence length="253" mass="27557">MIFVPMHDENLGCSSFIVADEVTTQGIIVDPLGALGAEAYVLAAAELGVSVRGVIETHVHADHASAARDVADALHVPIYLSHQAPAQFPFEPVHDGQVLDLGSLKVTFWETPGHTPDSISVLLTDLTRGDQPWAILSGDSLFVGDVGRPDLANPTDEGIDAASRAQFQTVHRIMQLPDFTELWPAHYGASPCGGLYMSRKPSSTIGYERHFNRFIRIQDEAEFMDQQKRLLKPPPENAAQIRSQNLGLAESVI</sequence>
<dbReference type="GO" id="GO:0070813">
    <property type="term" value="P:hydrogen sulfide metabolic process"/>
    <property type="evidence" value="ECO:0007669"/>
    <property type="project" value="TreeGrafter"/>
</dbReference>
<dbReference type="AlphaFoldDB" id="G8TYB2"/>